<dbReference type="CDD" id="cd04187">
    <property type="entry name" value="DPM1_like_bac"/>
    <property type="match status" value="1"/>
</dbReference>
<reference evidence="9" key="1">
    <citation type="submission" date="2021-06" db="EMBL/GenBank/DDBJ databases">
        <authorList>
            <person name="Criscuolo A."/>
        </authorList>
    </citation>
    <scope>NUCLEOTIDE SEQUENCE</scope>
    <source>
        <strain evidence="9">CIP111600</strain>
    </source>
</reference>
<dbReference type="PANTHER" id="PTHR48090">
    <property type="entry name" value="UNDECAPRENYL-PHOSPHATE 4-DEOXY-4-FORMAMIDO-L-ARABINOSE TRANSFERASE-RELATED"/>
    <property type="match status" value="1"/>
</dbReference>
<evidence type="ECO:0000256" key="2">
    <source>
        <dbReference type="ARBA" id="ARBA00022676"/>
    </source>
</evidence>
<keyword evidence="5 7" id="KW-1133">Transmembrane helix</keyword>
<name>A0A916NPZ0_9BACL</name>
<dbReference type="GO" id="GO:0016757">
    <property type="term" value="F:glycosyltransferase activity"/>
    <property type="evidence" value="ECO:0007669"/>
    <property type="project" value="UniProtKB-KW"/>
</dbReference>
<evidence type="ECO:0000256" key="1">
    <source>
        <dbReference type="ARBA" id="ARBA00004141"/>
    </source>
</evidence>
<keyword evidence="10" id="KW-1185">Reference proteome</keyword>
<keyword evidence="4 7" id="KW-0812">Transmembrane</keyword>
<dbReference type="GO" id="GO:0005886">
    <property type="term" value="C:plasma membrane"/>
    <property type="evidence" value="ECO:0007669"/>
    <property type="project" value="TreeGrafter"/>
</dbReference>
<dbReference type="EC" id="2.4.-.-" evidence="9"/>
<evidence type="ECO:0000313" key="10">
    <source>
        <dbReference type="Proteomes" id="UP000693672"/>
    </source>
</evidence>
<proteinExistence type="predicted"/>
<evidence type="ECO:0000256" key="4">
    <source>
        <dbReference type="ARBA" id="ARBA00022692"/>
    </source>
</evidence>
<protein>
    <submittedName>
        <fullName evidence="9">Glycosyltransferase</fullName>
        <ecNumber evidence="9">2.4.-.-</ecNumber>
    </submittedName>
</protein>
<accession>A0A916NPZ0</accession>
<organism evidence="9 10">
    <name type="scientific">Paenibacillus solanacearum</name>
    <dbReference type="NCBI Taxonomy" id="2048548"/>
    <lineage>
        <taxon>Bacteria</taxon>
        <taxon>Bacillati</taxon>
        <taxon>Bacillota</taxon>
        <taxon>Bacilli</taxon>
        <taxon>Bacillales</taxon>
        <taxon>Paenibacillaceae</taxon>
        <taxon>Paenibacillus</taxon>
    </lineage>
</organism>
<dbReference type="InterPro" id="IPR050256">
    <property type="entry name" value="Glycosyltransferase_2"/>
</dbReference>
<dbReference type="EMBL" id="CAJVAS010000011">
    <property type="protein sequence ID" value="CAG7626814.1"/>
    <property type="molecule type" value="Genomic_DNA"/>
</dbReference>
<evidence type="ECO:0000259" key="8">
    <source>
        <dbReference type="Pfam" id="PF00535"/>
    </source>
</evidence>
<dbReference type="AlphaFoldDB" id="A0A916NPZ0"/>
<dbReference type="InterPro" id="IPR001173">
    <property type="entry name" value="Glyco_trans_2-like"/>
</dbReference>
<evidence type="ECO:0000256" key="3">
    <source>
        <dbReference type="ARBA" id="ARBA00022679"/>
    </source>
</evidence>
<dbReference type="Proteomes" id="UP000693672">
    <property type="component" value="Unassembled WGS sequence"/>
</dbReference>
<dbReference type="RefSeq" id="WP_218092624.1">
    <property type="nucleotide sequence ID" value="NZ_CAJVAS010000011.1"/>
</dbReference>
<evidence type="ECO:0000256" key="6">
    <source>
        <dbReference type="ARBA" id="ARBA00023136"/>
    </source>
</evidence>
<dbReference type="PANTHER" id="PTHR48090:SF1">
    <property type="entry name" value="PROPHAGE BACTOPRENOL GLUCOSYL TRANSFERASE HOMOLOG"/>
    <property type="match status" value="1"/>
</dbReference>
<evidence type="ECO:0000256" key="7">
    <source>
        <dbReference type="SAM" id="Phobius"/>
    </source>
</evidence>
<dbReference type="Pfam" id="PF00535">
    <property type="entry name" value="Glycos_transf_2"/>
    <property type="match status" value="1"/>
</dbReference>
<comment type="caution">
    <text evidence="9">The sequence shown here is derived from an EMBL/GenBank/DDBJ whole genome shotgun (WGS) entry which is preliminary data.</text>
</comment>
<evidence type="ECO:0000256" key="5">
    <source>
        <dbReference type="ARBA" id="ARBA00022989"/>
    </source>
</evidence>
<keyword evidence="2 9" id="KW-0328">Glycosyltransferase</keyword>
<feature type="domain" description="Glycosyltransferase 2-like" evidence="8">
    <location>
        <begin position="9"/>
        <end position="150"/>
    </location>
</feature>
<feature type="transmembrane region" description="Helical" evidence="7">
    <location>
        <begin position="267"/>
        <end position="291"/>
    </location>
</feature>
<gene>
    <name evidence="9" type="ORF">PAESOLCIP111_02853</name>
</gene>
<evidence type="ECO:0000313" key="9">
    <source>
        <dbReference type="EMBL" id="CAG7626814.1"/>
    </source>
</evidence>
<comment type="subcellular location">
    <subcellularLocation>
        <location evidence="1">Membrane</location>
        <topology evidence="1">Multi-pass membrane protein</topology>
    </subcellularLocation>
</comment>
<keyword evidence="6 7" id="KW-0472">Membrane</keyword>
<sequence length="336" mass="37414">MERTQPEISIVIPVYNEEKHIADSLRQIEEELRSLVSSYEIIVIDDGSKDGTWEQLALTARRSGSFTALKLSRNFGKELALCAGLEHARGRAVVIMDSDLQHPPALLREMIRLWREDGKEIVECVKEDRGREPANKALGSAMFYSILNRLSGYDLQGASDFKLLDQRVVQAWREMPERNTFFRGMTAWLGFDRAQVSFEVPERAGGTSQWSFLSLLKLAVNAIVAFSTIPLRFVSLFGLIFFFGAVLLGIQTLYLKLTGSAVTGFTTVILLLLIVGSVIMISLGIIGEYIASIYNEVKGRPRYLVSRRLESQAAPAAAADRQNARSALPFHPGEVS</sequence>
<feature type="transmembrane region" description="Helical" evidence="7">
    <location>
        <begin position="236"/>
        <end position="255"/>
    </location>
</feature>
<keyword evidence="3 9" id="KW-0808">Transferase</keyword>